<name>A0A511N1H2_DEIC1</name>
<keyword evidence="4" id="KW-1185">Reference proteome</keyword>
<feature type="domain" description="DUF7737" evidence="2">
    <location>
        <begin position="870"/>
        <end position="971"/>
    </location>
</feature>
<dbReference type="InterPro" id="IPR056639">
    <property type="entry name" value="DUF7737"/>
</dbReference>
<dbReference type="Proteomes" id="UP000321306">
    <property type="component" value="Unassembled WGS sequence"/>
</dbReference>
<dbReference type="AlphaFoldDB" id="A0A511N1H2"/>
<proteinExistence type="predicted"/>
<reference evidence="3 4" key="1">
    <citation type="submission" date="2019-07" db="EMBL/GenBank/DDBJ databases">
        <title>Whole genome shotgun sequence of Deinococcus cellulosilyticus NBRC 106333.</title>
        <authorList>
            <person name="Hosoyama A."/>
            <person name="Uohara A."/>
            <person name="Ohji S."/>
            <person name="Ichikawa N."/>
        </authorList>
    </citation>
    <scope>NUCLEOTIDE SEQUENCE [LARGE SCALE GENOMIC DNA]</scope>
    <source>
        <strain evidence="3 4">NBRC 106333</strain>
    </source>
</reference>
<dbReference type="Pfam" id="PF24879">
    <property type="entry name" value="DUF7737"/>
    <property type="match status" value="1"/>
</dbReference>
<feature type="domain" description="DUF4132" evidence="1">
    <location>
        <begin position="545"/>
        <end position="724"/>
    </location>
</feature>
<protein>
    <submittedName>
        <fullName evidence="3">Uncharacterized protein</fullName>
    </submittedName>
</protein>
<evidence type="ECO:0000259" key="2">
    <source>
        <dbReference type="Pfam" id="PF24879"/>
    </source>
</evidence>
<evidence type="ECO:0000313" key="3">
    <source>
        <dbReference type="EMBL" id="GEM46740.1"/>
    </source>
</evidence>
<gene>
    <name evidence="3" type="ORF">DC3_23750</name>
</gene>
<dbReference type="Pfam" id="PF13569">
    <property type="entry name" value="DUF4132"/>
    <property type="match status" value="1"/>
</dbReference>
<sequence length="972" mass="110097">MAFPDASERILQILNNNSPSQNAETRALQDHLYTFMTSAPFDQEAFKPLLEVIPQARAGLADHRKWLQKALDALNAHQHVLPLEIAARARVLKWTLEAQHLTYPSATVALRKYIELSQARAESTATEIQRMLPHLSAEMQVYAQELRDGTSELDELAEFPQDPDPATRALAALQQLTVFEKWTYLLDHSVRGTSLLERIHQQPVEFRRMVLMTAFTHPAAPAVHTYTLDRLLQQEQPLDPELIQVIFEWAGKWHSMWFHDPLFKSISLLAKSALEAGTLPETTAAMLRRTAAVYAASKEAQQALNWLPTSHPNAGEHWADQVLSDLKNMPAPKPWLDFFKHSIGFTGSKPNARLLRTFQKQLEALPTPEEQVLSWLKKVCSGRSLPLRTIPNQSHNQSEDGFNTLLLRGLIWLCAFLPYTPELPRTLAQIAEYSLKKVPGVGPRSPRIAHACIYVLGQMEHEGALVQLARLKSRTLLKPTLKEIEKALAAKASKLGISTEDLEELGMPTFGLDETGCHTEQWGDITARLDVSGQEVELSFWNAAGTEIRSLPARLKHEHAEELRELRASSKDIRQMLTTVAGRLDGLYLQQKSWPVQTWQERYLHHPLVGTVVRRLIWNFNDGDQKTSLIWNKGKFVNAHGQVQDLPAHSTVTLWHPLDTSSEEVLRWRDFILQQEVTQPFKQAFREVYLLTAAEEHTRVYSNRFASHILKQHPFHALCAVRGWTDSLRMMVDAYFPPPTKILNAWNLRAEFWVEGAGDEHGVDTNESGTYLYLATDQVRFYALNASENLLNAPGSGETSGFFREPLNADPLPLQDIPALVFSEVMRDVDLFVGVCSVGNDPNWMDSGLHQHHDRYWQDYSFGELGATAVTRKELLSRILPRLSIREQVFIEGRFLKVKGKIRTYKIHLGSGNILMEPNDEYLCIVPARGVGQNAVVLPFDGDHTLSIILSKAFLLAEDQKIIDPTIVRQIR</sequence>
<organism evidence="3 4">
    <name type="scientific">Deinococcus cellulosilyticus (strain DSM 18568 / NBRC 106333 / KACC 11606 / 5516J-15)</name>
    <dbReference type="NCBI Taxonomy" id="1223518"/>
    <lineage>
        <taxon>Bacteria</taxon>
        <taxon>Thermotogati</taxon>
        <taxon>Deinococcota</taxon>
        <taxon>Deinococci</taxon>
        <taxon>Deinococcales</taxon>
        <taxon>Deinococcaceae</taxon>
        <taxon>Deinococcus</taxon>
    </lineage>
</organism>
<dbReference type="EMBL" id="BJXB01000009">
    <property type="protein sequence ID" value="GEM46740.1"/>
    <property type="molecule type" value="Genomic_DNA"/>
</dbReference>
<comment type="caution">
    <text evidence="3">The sequence shown here is derived from an EMBL/GenBank/DDBJ whole genome shotgun (WGS) entry which is preliminary data.</text>
</comment>
<evidence type="ECO:0000259" key="1">
    <source>
        <dbReference type="Pfam" id="PF13569"/>
    </source>
</evidence>
<accession>A0A511N1H2</accession>
<dbReference type="InterPro" id="IPR025406">
    <property type="entry name" value="DUF4132"/>
</dbReference>
<evidence type="ECO:0000313" key="4">
    <source>
        <dbReference type="Proteomes" id="UP000321306"/>
    </source>
</evidence>
<dbReference type="OrthoDB" id="9763697at2"/>
<dbReference type="RefSeq" id="WP_146884540.1">
    <property type="nucleotide sequence ID" value="NZ_BJXB01000009.1"/>
</dbReference>